<evidence type="ECO:0000313" key="2">
    <source>
        <dbReference type="Proteomes" id="UP000414136"/>
    </source>
</evidence>
<dbReference type="Proteomes" id="UP000414136">
    <property type="component" value="Unassembled WGS sequence"/>
</dbReference>
<accession>A0A5E5AL59</accession>
<dbReference type="RefSeq" id="WP_150627196.1">
    <property type="nucleotide sequence ID" value="NZ_CABPSQ010000012.1"/>
</dbReference>
<evidence type="ECO:0000313" key="1">
    <source>
        <dbReference type="EMBL" id="VVE73325.1"/>
    </source>
</evidence>
<sequence length="1412" mass="154821">MPDDISLHQGRWIVIPKGYDHTKCKLRVTLQWTPPENAPMERSDWPSKAPSTAFRFFTRASGSAHVTTAGAAYPPSAPLRPAPPVQVDREVWAAAFAAPAQVNAATSSECVSDTGTKSASIAARWRTIALASNFHAMSAELLDAHQRIMGVRARGANVVPMRVALSGRSVLSDNAGIRAQDSPYHHRQIMATSGGGAMGAMACAMRDTYLPNEMSAAEMQRWMSRPTASLAQTDAENLFDQLCNAYADHSKRENKSAPDTPKGWQAHVDNLIRTGVAYEPLVRISRSLLQPLAIPVTPPNEITAQALVDEAVMGMAPWRDTGREPSDDPSRLSMVGQAFTLQTQLGMLIEMDLSINDLPQAHAAINAGQSFEIAAEPDFVQSAPMAWTRTDASGWPSDDPDPDDAHTIPVSGGLLALEHALLTNVELRQSYQQYRSEVQSVASRLDYLLQAPDNAARDVEFLARIKTGPLSLHLAAMAERKAARYEQNQKAACSAGETVFTLQTLLIGIRPDVAIQPPGNKPFAERESDWRPMLSRRLRYFQCATPLPSPTGPEAEARTEGYLPLMRLSRVLDDSWVADDELFAWSGWNPAVPLPGQPAPGGPLSAHASPIPGSNPVFRYGANIKARVRLVLRDGTCLPHQTSDSTSTRACRLQRYEPLKAPAVLMAWTPKTSDWLPPETLHHVVLGTGGTSALVSRRQTVRYWLPGEIKDIFELDRHGAFDRGRTPHDSAFSGYQRTRDGFPVVDAPDVRVNPNVKDRPAGSQFPVFRRGPNDGLLPYHPDPLVEALVIAIARRTDDGRWWPVARGGHAVCCVHRLYPGSRRWPEALALRVEFNGVPADTGPALQYRRLLAQPDEALLRVSVPEGERFSLVAWPVGDPTRLTDAHAYGSLGGDGWRSLLSSASDHQEDLRFPMDGVSGLLSETSVIEVEHITPVPEAPALVHDDRLNLPLRQAGSLQQPYAIAVKARPGSVGGMDVVARWQDPLDDPALGEPREVTAPDAGYARSTDYAQASVVTLTHRWHAMIDKALSDVGISQLLRPAMWLPTQPTPLPAGKIVCWTTGTYALPDGKRRRVRYVPIAHGVLPDPESGPLIDPVTRQREGVGAVVDVMASIPPAVPVVRDVLPAFRFTRARDPRNGSSTRHTAMTLLLERGWWSSGDGELLGLCVRTSKETPPASPVSSWGADAALYVDGGIDEPLQPKHFVSPRQVVASESEGVSLVLYKPEFDVENDAWRVDIRLATPPGVSLPFVQFALVRYQPHAIPGAHSSTVVMADFIQWQDDRAVSIVRESERPRRYRVVVRGPRMEVSAINAREMVMQLEGARRGPGPILWEPIGDPVRMTGSLDTKLGLTEWRANVSLQRKEIFERTRVRLMEYGQFERGVNAAEGRGKGPLFFLDRVEFGDIERDPPGNP</sequence>
<gene>
    <name evidence="1" type="ORF">PCA31118_04501</name>
</gene>
<dbReference type="EMBL" id="CABPSQ010000012">
    <property type="protein sequence ID" value="VVE73325.1"/>
    <property type="molecule type" value="Genomic_DNA"/>
</dbReference>
<proteinExistence type="predicted"/>
<name>A0A5E5AL59_9BURK</name>
<dbReference type="OrthoDB" id="9148571at2"/>
<protein>
    <submittedName>
        <fullName evidence="1">Uncharacterized protein</fullName>
    </submittedName>
</protein>
<reference evidence="1 2" key="1">
    <citation type="submission" date="2019-08" db="EMBL/GenBank/DDBJ databases">
        <authorList>
            <person name="Peeters C."/>
        </authorList>
    </citation>
    <scope>NUCLEOTIDE SEQUENCE [LARGE SCALE GENOMIC DNA]</scope>
    <source>
        <strain evidence="1 2">LMG 31118</strain>
    </source>
</reference>
<organism evidence="1 2">
    <name type="scientific">Pandoraea captiosa</name>
    <dbReference type="NCBI Taxonomy" id="2508302"/>
    <lineage>
        <taxon>Bacteria</taxon>
        <taxon>Pseudomonadati</taxon>
        <taxon>Pseudomonadota</taxon>
        <taxon>Betaproteobacteria</taxon>
        <taxon>Burkholderiales</taxon>
        <taxon>Burkholderiaceae</taxon>
        <taxon>Pandoraea</taxon>
    </lineage>
</organism>
<keyword evidence="2" id="KW-1185">Reference proteome</keyword>